<accession>A0A1B8ZB48</accession>
<feature type="domain" description="Secretion system C-terminal sorting" evidence="3">
    <location>
        <begin position="278"/>
        <end position="344"/>
    </location>
</feature>
<dbReference type="EMBL" id="MAYG01000031">
    <property type="protein sequence ID" value="OCA68727.1"/>
    <property type="molecule type" value="Genomic_DNA"/>
</dbReference>
<evidence type="ECO:0000256" key="2">
    <source>
        <dbReference type="SAM" id="SignalP"/>
    </source>
</evidence>
<reference evidence="5" key="1">
    <citation type="submission" date="2016-07" db="EMBL/GenBank/DDBJ databases">
        <authorList>
            <person name="Florea S."/>
            <person name="Webb J.S."/>
            <person name="Jaromczyk J."/>
            <person name="Schardl C.L."/>
        </authorList>
    </citation>
    <scope>NUCLEOTIDE SEQUENCE [LARGE SCALE GENOMIC DNA]</scope>
    <source>
        <strain evidence="5">CC-VM-7</strain>
    </source>
</reference>
<dbReference type="AlphaFoldDB" id="A0A1B8ZB48"/>
<dbReference type="NCBIfam" id="TIGR04183">
    <property type="entry name" value="Por_Secre_tail"/>
    <property type="match status" value="1"/>
</dbReference>
<comment type="caution">
    <text evidence="4">The sequence shown here is derived from an EMBL/GenBank/DDBJ whole genome shotgun (WGS) entry which is preliminary data.</text>
</comment>
<evidence type="ECO:0000313" key="5">
    <source>
        <dbReference type="Proteomes" id="UP000093432"/>
    </source>
</evidence>
<gene>
    <name evidence="4" type="ORF">BBI00_21220</name>
</gene>
<protein>
    <recommendedName>
        <fullName evidence="3">Secretion system C-terminal sorting domain-containing protein</fullName>
    </recommendedName>
</protein>
<organism evidence="4 5">
    <name type="scientific">Chryseobacterium arthrosphaerae</name>
    <dbReference type="NCBI Taxonomy" id="651561"/>
    <lineage>
        <taxon>Bacteria</taxon>
        <taxon>Pseudomonadati</taxon>
        <taxon>Bacteroidota</taxon>
        <taxon>Flavobacteriia</taxon>
        <taxon>Flavobacteriales</taxon>
        <taxon>Weeksellaceae</taxon>
        <taxon>Chryseobacterium group</taxon>
        <taxon>Chryseobacterium</taxon>
    </lineage>
</organism>
<name>A0A1B8ZB48_9FLAO</name>
<dbReference type="STRING" id="651561.BBI00_21220"/>
<sequence>MIEDLYFTIRKLGAGIMLALIAGNALQAQGSGCNNVDPGNNTGDTGCVNFTYRGQPVTYTTVRAGDGNIWLQQNLGSLQVAGMADDEKAYGDFFQWGRWDDGHQLRNSPLTSAPQVNAPDGLAGTPSFITGSPAWWEVNATTDAWTGKDVTEITNTTGIDPCKAIGPDWRMPSQVEWKTIVSVESITSPSKAYGSSLKLPAAGSRSHVDGTFSFVGKRGYYWSSDPTGIGAKYLYIGATISNAAAGAPKGQGASVRCIKPAASLSTSEIRLKKQVAELYPNPVKDILGVTAGFYIETVNVVNAAGQKMKVELSNNSINMSGLNAGLYWVEIKLKNGEIISEKIIKN</sequence>
<evidence type="ECO:0000256" key="1">
    <source>
        <dbReference type="ARBA" id="ARBA00022729"/>
    </source>
</evidence>
<dbReference type="Proteomes" id="UP000093432">
    <property type="component" value="Unassembled WGS sequence"/>
</dbReference>
<dbReference type="RefSeq" id="WP_065400858.1">
    <property type="nucleotide sequence ID" value="NZ_MAYG01000031.1"/>
</dbReference>
<evidence type="ECO:0000259" key="3">
    <source>
        <dbReference type="Pfam" id="PF18962"/>
    </source>
</evidence>
<dbReference type="Pfam" id="PF18962">
    <property type="entry name" value="Por_Secre_tail"/>
    <property type="match status" value="1"/>
</dbReference>
<dbReference type="InterPro" id="IPR026444">
    <property type="entry name" value="Secre_tail"/>
</dbReference>
<evidence type="ECO:0000313" key="4">
    <source>
        <dbReference type="EMBL" id="OCA68727.1"/>
    </source>
</evidence>
<dbReference type="OrthoDB" id="9805760at2"/>
<feature type="chain" id="PRO_5008620338" description="Secretion system C-terminal sorting domain-containing protein" evidence="2">
    <location>
        <begin position="28"/>
        <end position="346"/>
    </location>
</feature>
<feature type="signal peptide" evidence="2">
    <location>
        <begin position="1"/>
        <end position="27"/>
    </location>
</feature>
<proteinExistence type="predicted"/>
<keyword evidence="1 2" id="KW-0732">Signal</keyword>